<proteinExistence type="predicted"/>
<evidence type="ECO:0000256" key="1">
    <source>
        <dbReference type="ARBA" id="ARBA00022553"/>
    </source>
</evidence>
<feature type="modified residue" description="4-aspartylphosphate" evidence="3">
    <location>
        <position position="55"/>
    </location>
</feature>
<gene>
    <name evidence="5" type="ORF">EGJ28_21140</name>
</gene>
<dbReference type="AlphaFoldDB" id="A0A3R9ALH8"/>
<evidence type="ECO:0000313" key="5">
    <source>
        <dbReference type="EMBL" id="RRV05448.1"/>
    </source>
</evidence>
<evidence type="ECO:0000256" key="3">
    <source>
        <dbReference type="PROSITE-ProRule" id="PRU00169"/>
    </source>
</evidence>
<dbReference type="InterPro" id="IPR011006">
    <property type="entry name" value="CheY-like_superfamily"/>
</dbReference>
<keyword evidence="1 3" id="KW-0597">Phosphoprotein</keyword>
<evidence type="ECO:0000256" key="2">
    <source>
        <dbReference type="ARBA" id="ARBA00023012"/>
    </source>
</evidence>
<sequence>MPNIRSVCIVDDAAGMRRLGEQLLRSANIEVWTAADGYQALNVIREHQPDACLIDREMDAIDGLQLIQLLRAWEGWGTKPIAMLSSASSVFDKQAGLLAGADLYLTKPFKRETVLAALTELEAYLE</sequence>
<dbReference type="SMART" id="SM00448">
    <property type="entry name" value="REC"/>
    <property type="match status" value="1"/>
</dbReference>
<dbReference type="EMBL" id="RHQL01000018">
    <property type="protein sequence ID" value="RRV05448.1"/>
    <property type="molecule type" value="Genomic_DNA"/>
</dbReference>
<accession>A0A3R9ALH8</accession>
<dbReference type="PANTHER" id="PTHR44591">
    <property type="entry name" value="STRESS RESPONSE REGULATOR PROTEIN 1"/>
    <property type="match status" value="1"/>
</dbReference>
<dbReference type="Gene3D" id="3.40.50.2300">
    <property type="match status" value="1"/>
</dbReference>
<keyword evidence="2" id="KW-0902">Two-component regulatory system</keyword>
<evidence type="ECO:0000259" key="4">
    <source>
        <dbReference type="PROSITE" id="PS50110"/>
    </source>
</evidence>
<dbReference type="PROSITE" id="PS50110">
    <property type="entry name" value="RESPONSE_REGULATORY"/>
    <property type="match status" value="1"/>
</dbReference>
<dbReference type="SUPFAM" id="SSF52172">
    <property type="entry name" value="CheY-like"/>
    <property type="match status" value="1"/>
</dbReference>
<dbReference type="PANTHER" id="PTHR44591:SF14">
    <property type="entry name" value="PROTEIN PILG"/>
    <property type="match status" value="1"/>
</dbReference>
<dbReference type="Pfam" id="PF00072">
    <property type="entry name" value="Response_reg"/>
    <property type="match status" value="1"/>
</dbReference>
<protein>
    <submittedName>
        <fullName evidence="5">Response regulator</fullName>
    </submittedName>
</protein>
<organism evidence="5 6">
    <name type="scientific">Stutzerimonas xanthomarina</name>
    <dbReference type="NCBI Taxonomy" id="271420"/>
    <lineage>
        <taxon>Bacteria</taxon>
        <taxon>Pseudomonadati</taxon>
        <taxon>Pseudomonadota</taxon>
        <taxon>Gammaproteobacteria</taxon>
        <taxon>Pseudomonadales</taxon>
        <taxon>Pseudomonadaceae</taxon>
        <taxon>Stutzerimonas</taxon>
    </lineage>
</organism>
<dbReference type="InterPro" id="IPR001789">
    <property type="entry name" value="Sig_transdc_resp-reg_receiver"/>
</dbReference>
<dbReference type="RefSeq" id="WP_041109742.1">
    <property type="nucleotide sequence ID" value="NZ_RHQL01000018.1"/>
</dbReference>
<dbReference type="InterPro" id="IPR050595">
    <property type="entry name" value="Bact_response_regulator"/>
</dbReference>
<comment type="caution">
    <text evidence="5">The sequence shown here is derived from an EMBL/GenBank/DDBJ whole genome shotgun (WGS) entry which is preliminary data.</text>
</comment>
<reference evidence="5 6" key="1">
    <citation type="submission" date="2018-10" db="EMBL/GenBank/DDBJ databases">
        <title>Transmission dynamics of multidrug resistant bacteria on intensive care unit surfaces.</title>
        <authorList>
            <person name="D'Souza A.W."/>
            <person name="Potter R.F."/>
            <person name="Wallace M."/>
            <person name="Shupe A."/>
            <person name="Patel S."/>
            <person name="Sun S."/>
            <person name="Gul D."/>
            <person name="Kwon J.H."/>
            <person name="Andleeb S."/>
            <person name="Burnham C.-A.D."/>
            <person name="Dantas G."/>
        </authorList>
    </citation>
    <scope>NUCLEOTIDE SEQUENCE [LARGE SCALE GENOMIC DNA]</scope>
    <source>
        <strain evidence="5 6">PX_177</strain>
    </source>
</reference>
<name>A0A3R9ALH8_9GAMM</name>
<dbReference type="GO" id="GO:0000160">
    <property type="term" value="P:phosphorelay signal transduction system"/>
    <property type="evidence" value="ECO:0007669"/>
    <property type="project" value="UniProtKB-KW"/>
</dbReference>
<dbReference type="Proteomes" id="UP000276506">
    <property type="component" value="Unassembled WGS sequence"/>
</dbReference>
<feature type="domain" description="Response regulatory" evidence="4">
    <location>
        <begin position="6"/>
        <end position="122"/>
    </location>
</feature>
<evidence type="ECO:0000313" key="6">
    <source>
        <dbReference type="Proteomes" id="UP000276506"/>
    </source>
</evidence>